<comment type="caution">
    <text evidence="1">The sequence shown here is derived from an EMBL/GenBank/DDBJ whole genome shotgun (WGS) entry which is preliminary data.</text>
</comment>
<evidence type="ECO:0000313" key="1">
    <source>
        <dbReference type="EMBL" id="KII74343.1"/>
    </source>
</evidence>
<accession>A0A0C2JXX7</accession>
<reference evidence="1 2" key="1">
    <citation type="journal article" date="2014" name="Genome Biol. Evol.">
        <title>The genome of the myxosporean Thelohanellus kitauei shows adaptations to nutrient acquisition within its fish host.</title>
        <authorList>
            <person name="Yang Y."/>
            <person name="Xiong J."/>
            <person name="Zhou Z."/>
            <person name="Huo F."/>
            <person name="Miao W."/>
            <person name="Ran C."/>
            <person name="Liu Y."/>
            <person name="Zhang J."/>
            <person name="Feng J."/>
            <person name="Wang M."/>
            <person name="Wang M."/>
            <person name="Wang L."/>
            <person name="Yao B."/>
        </authorList>
    </citation>
    <scope>NUCLEOTIDE SEQUENCE [LARGE SCALE GENOMIC DNA]</scope>
    <source>
        <strain evidence="1">Wuqing</strain>
    </source>
</reference>
<protein>
    <submittedName>
        <fullName evidence="1">Uncharacterized protein</fullName>
    </submittedName>
</protein>
<evidence type="ECO:0000313" key="2">
    <source>
        <dbReference type="Proteomes" id="UP000031668"/>
    </source>
</evidence>
<dbReference type="AlphaFoldDB" id="A0A0C2JXX7"/>
<dbReference type="EMBL" id="JWZT01000443">
    <property type="protein sequence ID" value="KII74343.1"/>
    <property type="molecule type" value="Genomic_DNA"/>
</dbReference>
<keyword evidence="2" id="KW-1185">Reference proteome</keyword>
<name>A0A0C2JXX7_THEKT</name>
<dbReference type="Proteomes" id="UP000031668">
    <property type="component" value="Unassembled WGS sequence"/>
</dbReference>
<organism evidence="1 2">
    <name type="scientific">Thelohanellus kitauei</name>
    <name type="common">Myxosporean</name>
    <dbReference type="NCBI Taxonomy" id="669202"/>
    <lineage>
        <taxon>Eukaryota</taxon>
        <taxon>Metazoa</taxon>
        <taxon>Cnidaria</taxon>
        <taxon>Myxozoa</taxon>
        <taxon>Myxosporea</taxon>
        <taxon>Bivalvulida</taxon>
        <taxon>Platysporina</taxon>
        <taxon>Myxobolidae</taxon>
        <taxon>Thelohanellus</taxon>
    </lineage>
</organism>
<gene>
    <name evidence="1" type="ORF">RF11_06490</name>
</gene>
<sequence>MFHGVLAEQICELTINYCFGKAKLIKQEIKTEAMDLEMIELLDFLEADERIENDMAVEGEDDDITVEKEVSSFEEAKRAWITALNFMLRSERQRDVRYQPKEYAPAGDSSEHWDDMYLDKTKLFL</sequence>
<proteinExistence type="predicted"/>